<dbReference type="eggNOG" id="COG0275">
    <property type="taxonomic scope" value="Bacteria"/>
</dbReference>
<reference key="1">
    <citation type="journal article" date="2011" name="Mol. Biol. Evol.">
        <title>Unity in variety -- the pan-genome of the Chlamydiae.</title>
        <authorList>
            <person name="Collingro A."/>
            <person name="Tischler P."/>
            <person name="Weinmaier T."/>
            <person name="Penz T."/>
            <person name="Heinz E."/>
            <person name="Brunham R.C."/>
            <person name="Read T.D."/>
            <person name="Bavoil P.M."/>
            <person name="Sachse K."/>
            <person name="Kahane S."/>
            <person name="Friedman M.G."/>
            <person name="Rattei T."/>
            <person name="Myers G.S.A."/>
            <person name="Horn M."/>
        </authorList>
    </citation>
    <scope>NUCLEOTIDE SEQUENCE</scope>
    <source>
        <strain>Z</strain>
    </source>
</reference>
<evidence type="ECO:0000313" key="2">
    <source>
        <dbReference type="Proteomes" id="UP000000496"/>
    </source>
</evidence>
<accession>F8L6M4</accession>
<organism evidence="1 2">
    <name type="scientific">Simkania negevensis (strain ATCC VR-1471 / DSM 27360 / Z)</name>
    <dbReference type="NCBI Taxonomy" id="331113"/>
    <lineage>
        <taxon>Bacteria</taxon>
        <taxon>Pseudomonadati</taxon>
        <taxon>Chlamydiota</taxon>
        <taxon>Chlamydiia</taxon>
        <taxon>Parachlamydiales</taxon>
        <taxon>Simkaniaceae</taxon>
        <taxon>Simkania</taxon>
    </lineage>
</organism>
<keyword evidence="2" id="KW-1185">Reference proteome</keyword>
<dbReference type="InterPro" id="IPR029063">
    <property type="entry name" value="SAM-dependent_MTases_sf"/>
</dbReference>
<dbReference type="HOGENOM" id="CLU_2221459_0_0_0"/>
<dbReference type="InterPro" id="IPR002903">
    <property type="entry name" value="RsmH"/>
</dbReference>
<dbReference type="Pfam" id="PF01795">
    <property type="entry name" value="Methyltransf_5"/>
    <property type="match status" value="1"/>
</dbReference>
<dbReference type="CDD" id="cd02440">
    <property type="entry name" value="AdoMet_MTases"/>
    <property type="match status" value="1"/>
</dbReference>
<evidence type="ECO:0000313" key="1">
    <source>
        <dbReference type="EMBL" id="CCB88372.1"/>
    </source>
</evidence>
<dbReference type="AlphaFoldDB" id="F8L6M4"/>
<dbReference type="GO" id="GO:0071424">
    <property type="term" value="F:rRNA (cytosine-N4-)-methyltransferase activity"/>
    <property type="evidence" value="ECO:0007669"/>
    <property type="project" value="TreeGrafter"/>
</dbReference>
<dbReference type="GO" id="GO:0070475">
    <property type="term" value="P:rRNA base methylation"/>
    <property type="evidence" value="ECO:0007669"/>
    <property type="project" value="TreeGrafter"/>
</dbReference>
<dbReference type="Proteomes" id="UP000000496">
    <property type="component" value="Chromosome gsn.131"/>
</dbReference>
<dbReference type="EMBL" id="FR872582">
    <property type="protein sequence ID" value="CCB88372.1"/>
    <property type="molecule type" value="Genomic_DNA"/>
</dbReference>
<gene>
    <name evidence="1" type="ordered locus">SNE_A04950</name>
</gene>
<proteinExistence type="predicted"/>
<dbReference type="Gene3D" id="3.40.50.150">
    <property type="entry name" value="Vaccinia Virus protein VP39"/>
    <property type="match status" value="1"/>
</dbReference>
<dbReference type="KEGG" id="sng:SNE_A04950"/>
<evidence type="ECO:0008006" key="3">
    <source>
        <dbReference type="Google" id="ProtNLM"/>
    </source>
</evidence>
<dbReference type="SUPFAM" id="SSF53335">
    <property type="entry name" value="S-adenosyl-L-methionine-dependent methyltransferases"/>
    <property type="match status" value="1"/>
</dbReference>
<reference evidence="1 2" key="2">
    <citation type="journal article" date="2011" name="Mol. Biol. Evol.">
        <title>Unity in variety--the pan-genome of the Chlamydiae.</title>
        <authorList>
            <person name="Collingro A."/>
            <person name="Tischler P."/>
            <person name="Weinmaier T."/>
            <person name="Penz T."/>
            <person name="Heinz E."/>
            <person name="Brunham R.C."/>
            <person name="Read T.D."/>
            <person name="Bavoil P.M."/>
            <person name="Sachse K."/>
            <person name="Kahane S."/>
            <person name="Friedman M.G."/>
            <person name="Rattei T."/>
            <person name="Myers G.S."/>
            <person name="Horn M."/>
        </authorList>
    </citation>
    <scope>NUCLEOTIDE SEQUENCE [LARGE SCALE GENOMIC DNA]</scope>
    <source>
        <strain evidence="2">ATCC VR-1471 / Z</strain>
    </source>
</reference>
<sequence>MGHIPAMLRESLEFFREKKIRTFFDGTLGAGGFAKGLLSEHPEIETYFGCDRDERALELAKDNLAAVQDRVKFIHGNFRDLDELLAAQEIQEVDGFFLTLGCHRCS</sequence>
<protein>
    <recommendedName>
        <fullName evidence="3">Ribosomal RNA small subunit methyltransferase H</fullName>
    </recommendedName>
</protein>
<dbReference type="PANTHER" id="PTHR11265:SF0">
    <property type="entry name" value="12S RRNA N4-METHYLCYTIDINE METHYLTRANSFERASE"/>
    <property type="match status" value="1"/>
</dbReference>
<dbReference type="PANTHER" id="PTHR11265">
    <property type="entry name" value="S-ADENOSYL-METHYLTRANSFERASE MRAW"/>
    <property type="match status" value="1"/>
</dbReference>
<dbReference type="STRING" id="331113.SNE_A04950"/>
<name>F8L6M4_SIMNZ</name>